<accession>A0ABM6BFT6</accession>
<evidence type="ECO:0000259" key="1">
    <source>
        <dbReference type="Pfam" id="PF21882"/>
    </source>
</evidence>
<keyword evidence="3" id="KW-1185">Reference proteome</keyword>
<proteinExistence type="predicted"/>
<evidence type="ECO:0000313" key="2">
    <source>
        <dbReference type="EMBL" id="ANI28275.1"/>
    </source>
</evidence>
<dbReference type="InterPro" id="IPR054075">
    <property type="entry name" value="Gp53-like_C"/>
</dbReference>
<organism evidence="2 3">
    <name type="scientific">Yersinia entomophaga</name>
    <dbReference type="NCBI Taxonomy" id="935293"/>
    <lineage>
        <taxon>Bacteria</taxon>
        <taxon>Pseudomonadati</taxon>
        <taxon>Pseudomonadota</taxon>
        <taxon>Gammaproteobacteria</taxon>
        <taxon>Enterobacterales</taxon>
        <taxon>Yersiniaceae</taxon>
        <taxon>Yersinia</taxon>
    </lineage>
</organism>
<dbReference type="RefSeq" id="WP_064512191.1">
    <property type="nucleotide sequence ID" value="NZ_CP010029.1"/>
</dbReference>
<evidence type="ECO:0000313" key="3">
    <source>
        <dbReference type="Proteomes" id="UP000266744"/>
    </source>
</evidence>
<dbReference type="Gene3D" id="2.60.40.3940">
    <property type="match status" value="1"/>
</dbReference>
<gene>
    <name evidence="2" type="ORF">PL78_00270</name>
</gene>
<name>A0ABM6BFT6_YERET</name>
<sequence>MALTLLTSNNASTVLASGISATATTLTVNTGTGIIFPSPSPGSSYFKLTLVDAATGTLTEIVHVTSRSGDVMTIVRAQEGTPARLWSANDIAANMLTAGTIAQLAQKDLSLQTANNLSEIATAGPAAVAAAVANLGLTEAAAAAADALKKSANLSDLASKPASRTNLGLGNSSTRDVALVSDYPIGTADKVVTLPGLVSYALAQSKNLSDVTNAATARNNLGLGNSSTLDVGSAANTVAAGNDTRITGALQKTQNLNDLSDKPQSRVNLGLGNSSTRDVATSAEIPVGTADKVLTLPGLMILFGKINFTGNSFIRIPDRPGGLIIQWGKATGLATGTSFSTVTFPTAFPNYTGSVITTRNYSAAATGAQANQTVRNVTSTTFEVNAADTVVVDLFWVAFGY</sequence>
<reference evidence="2 3" key="1">
    <citation type="journal article" date="2016" name="Toxins">
        <title>The Draft Genome Sequence of the Yersinia entomophaga Entomopathogenic Type Strain MH96T.</title>
        <authorList>
            <person name="Hurst M.R."/>
            <person name="Beattie A."/>
            <person name="Altermann E."/>
            <person name="Moraga R.M."/>
            <person name="Harper L.A."/>
            <person name="Calder J."/>
            <person name="Laugraud A."/>
        </authorList>
    </citation>
    <scope>NUCLEOTIDE SEQUENCE [LARGE SCALE GENOMIC DNA]</scope>
    <source>
        <strain evidence="2 3">MH96</strain>
    </source>
</reference>
<dbReference type="Proteomes" id="UP000266744">
    <property type="component" value="Chromosome"/>
</dbReference>
<dbReference type="EMBL" id="CP010029">
    <property type="protein sequence ID" value="ANI28275.1"/>
    <property type="molecule type" value="Genomic_DNA"/>
</dbReference>
<feature type="domain" description="Putative tail fiber protein gp53-like C-terminal" evidence="1">
    <location>
        <begin position="320"/>
        <end position="401"/>
    </location>
</feature>
<protein>
    <recommendedName>
        <fullName evidence="1">Putative tail fiber protein gp53-like C-terminal domain-containing protein</fullName>
    </recommendedName>
</protein>
<dbReference type="Pfam" id="PF21882">
    <property type="entry name" value="Gp53-like_C"/>
    <property type="match status" value="1"/>
</dbReference>